<keyword evidence="3" id="KW-1185">Reference proteome</keyword>
<dbReference type="SUPFAM" id="SSF47819">
    <property type="entry name" value="HRDC-like"/>
    <property type="match status" value="1"/>
</dbReference>
<dbReference type="GO" id="GO:0008408">
    <property type="term" value="F:3'-5' exonuclease activity"/>
    <property type="evidence" value="ECO:0007669"/>
    <property type="project" value="InterPro"/>
</dbReference>
<dbReference type="InterPro" id="IPR044876">
    <property type="entry name" value="HRDC_dom_sf"/>
</dbReference>
<dbReference type="RefSeq" id="WP_086991580.1">
    <property type="nucleotide sequence ID" value="NZ_FUHU01000026.1"/>
</dbReference>
<dbReference type="AlphaFoldDB" id="A0A1R4FPC3"/>
<sequence>MTEDLPLATAAGPLDLIDSQRGLEQAAAELAAGHDAVAVDVERANGFRYSSRAYLVQLFRRGAGTFLIDPVSIDSFEPLQQAIGDVEWVLHAASQDLPSLRELGLEPARLFDTELGSRLAGFERVGLQAVVERTVGLHLKKEHSNSDWSKRPLPEAWLEYAALDVELLVDAREGVASSLSEQGKLSFAQQEFDYELRRQPKPTPAEPWRRLNGINRIKSRRQLAIAREFWLSRDAYAQEIDSAPGKLVPDAALTAVALAEPKSKGRLASLKEFHGRASRSQIDRWWAAVEAGLQSEQLPQLRLKHDGPPPPRFWEQKRPAAAARLKAARATVLELAEEWQMPQENLLTPDALRRTIWDAPDGSAIDVAAELAARDARSWQIEITADSIAETIAVADAEVVGSVQSSDDSAEPKS</sequence>
<dbReference type="InterPro" id="IPR036397">
    <property type="entry name" value="RNaseH_sf"/>
</dbReference>
<dbReference type="Pfam" id="PF00570">
    <property type="entry name" value="HRDC"/>
    <property type="match status" value="1"/>
</dbReference>
<dbReference type="Gene3D" id="3.30.420.10">
    <property type="entry name" value="Ribonuclease H-like superfamily/Ribonuclease H"/>
    <property type="match status" value="1"/>
</dbReference>
<evidence type="ECO:0000259" key="1">
    <source>
        <dbReference type="PROSITE" id="PS50967"/>
    </source>
</evidence>
<name>A0A1R4FPC3_9MICO</name>
<dbReference type="GO" id="GO:0000166">
    <property type="term" value="F:nucleotide binding"/>
    <property type="evidence" value="ECO:0007669"/>
    <property type="project" value="InterPro"/>
</dbReference>
<dbReference type="CDD" id="cd06142">
    <property type="entry name" value="RNaseD_exo"/>
    <property type="match status" value="1"/>
</dbReference>
<feature type="domain" description="HRDC" evidence="1">
    <location>
        <begin position="219"/>
        <end position="299"/>
    </location>
</feature>
<dbReference type="GeneID" id="303172704"/>
<dbReference type="InterPro" id="IPR002562">
    <property type="entry name" value="3'-5'_exonuclease_dom"/>
</dbReference>
<dbReference type="OrthoDB" id="144122at2"/>
<dbReference type="Gene3D" id="1.10.150.80">
    <property type="entry name" value="HRDC domain"/>
    <property type="match status" value="2"/>
</dbReference>
<evidence type="ECO:0000313" key="2">
    <source>
        <dbReference type="EMBL" id="SJM57765.1"/>
    </source>
</evidence>
<protein>
    <submittedName>
        <fullName evidence="2">Ribonuclease D</fullName>
        <ecNumber evidence="2">3.1.26.3</ecNumber>
    </submittedName>
</protein>
<dbReference type="Proteomes" id="UP000195787">
    <property type="component" value="Unassembled WGS sequence"/>
</dbReference>
<dbReference type="InterPro" id="IPR041605">
    <property type="entry name" value="Exo_C"/>
</dbReference>
<proteinExistence type="predicted"/>
<dbReference type="InterPro" id="IPR002121">
    <property type="entry name" value="HRDC_dom"/>
</dbReference>
<dbReference type="Pfam" id="PF18305">
    <property type="entry name" value="DNA_pol_A_exoN"/>
    <property type="match status" value="1"/>
</dbReference>
<dbReference type="PANTHER" id="PTHR47649">
    <property type="entry name" value="RIBONUCLEASE D"/>
    <property type="match status" value="1"/>
</dbReference>
<dbReference type="PANTHER" id="PTHR47649:SF1">
    <property type="entry name" value="RIBONUCLEASE D"/>
    <property type="match status" value="1"/>
</dbReference>
<dbReference type="EMBL" id="FUHU01000026">
    <property type="protein sequence ID" value="SJM57765.1"/>
    <property type="molecule type" value="Genomic_DNA"/>
</dbReference>
<dbReference type="SMART" id="SM00341">
    <property type="entry name" value="HRDC"/>
    <property type="match status" value="1"/>
</dbReference>
<dbReference type="InterPro" id="IPR012337">
    <property type="entry name" value="RNaseH-like_sf"/>
</dbReference>
<gene>
    <name evidence="2" type="ORF">CZ674_05695</name>
</gene>
<dbReference type="PROSITE" id="PS50967">
    <property type="entry name" value="HRDC"/>
    <property type="match status" value="1"/>
</dbReference>
<dbReference type="GO" id="GO:0003676">
    <property type="term" value="F:nucleic acid binding"/>
    <property type="evidence" value="ECO:0007669"/>
    <property type="project" value="InterPro"/>
</dbReference>
<dbReference type="InterPro" id="IPR051086">
    <property type="entry name" value="RNase_D-like"/>
</dbReference>
<evidence type="ECO:0000313" key="3">
    <source>
        <dbReference type="Proteomes" id="UP000195787"/>
    </source>
</evidence>
<dbReference type="EC" id="3.1.26.3" evidence="2"/>
<keyword evidence="2" id="KW-0378">Hydrolase</keyword>
<dbReference type="GO" id="GO:0006139">
    <property type="term" value="P:nucleobase-containing compound metabolic process"/>
    <property type="evidence" value="ECO:0007669"/>
    <property type="project" value="InterPro"/>
</dbReference>
<organism evidence="2 3">
    <name type="scientific">Agrococcus casei LMG 22410</name>
    <dbReference type="NCBI Taxonomy" id="1255656"/>
    <lineage>
        <taxon>Bacteria</taxon>
        <taxon>Bacillati</taxon>
        <taxon>Actinomycetota</taxon>
        <taxon>Actinomycetes</taxon>
        <taxon>Micrococcales</taxon>
        <taxon>Microbacteriaceae</taxon>
        <taxon>Agrococcus</taxon>
    </lineage>
</organism>
<dbReference type="Pfam" id="PF01612">
    <property type="entry name" value="DNA_pol_A_exo1"/>
    <property type="match status" value="1"/>
</dbReference>
<dbReference type="GO" id="GO:0004525">
    <property type="term" value="F:ribonuclease III activity"/>
    <property type="evidence" value="ECO:0007669"/>
    <property type="project" value="UniProtKB-EC"/>
</dbReference>
<dbReference type="SMART" id="SM00474">
    <property type="entry name" value="35EXOc"/>
    <property type="match status" value="1"/>
</dbReference>
<reference evidence="2 3" key="1">
    <citation type="submission" date="2017-02" db="EMBL/GenBank/DDBJ databases">
        <authorList>
            <person name="Peterson S.W."/>
        </authorList>
    </citation>
    <scope>NUCLEOTIDE SEQUENCE [LARGE SCALE GENOMIC DNA]</scope>
    <source>
        <strain evidence="2 3">LMG 22410</strain>
    </source>
</reference>
<dbReference type="SUPFAM" id="SSF53098">
    <property type="entry name" value="Ribonuclease H-like"/>
    <property type="match status" value="1"/>
</dbReference>
<dbReference type="InterPro" id="IPR010997">
    <property type="entry name" value="HRDC-like_sf"/>
</dbReference>
<accession>A0A1R4FPC3</accession>